<evidence type="ECO:0000313" key="5">
    <source>
        <dbReference type="WBParaSite" id="ALUE_0001889601-mRNA-1"/>
    </source>
</evidence>
<keyword evidence="2" id="KW-0472">Membrane</keyword>
<keyword evidence="4" id="KW-1185">Reference proteome</keyword>
<feature type="compositionally biased region" description="Basic and acidic residues" evidence="1">
    <location>
        <begin position="285"/>
        <end position="294"/>
    </location>
</feature>
<name>A0A0M3IJP8_ASCLU</name>
<dbReference type="WBParaSite" id="ALUE_0001889601-mRNA-1">
    <property type="protein sequence ID" value="ALUE_0001889601-mRNA-1"/>
    <property type="gene ID" value="ALUE_0001889601"/>
</dbReference>
<dbReference type="Proteomes" id="UP000036681">
    <property type="component" value="Unplaced"/>
</dbReference>
<proteinExistence type="predicted"/>
<feature type="compositionally biased region" description="Polar residues" evidence="1">
    <location>
        <begin position="252"/>
        <end position="265"/>
    </location>
</feature>
<evidence type="ECO:0000256" key="1">
    <source>
        <dbReference type="SAM" id="MobiDB-lite"/>
    </source>
</evidence>
<feature type="signal peptide" evidence="3">
    <location>
        <begin position="1"/>
        <end position="19"/>
    </location>
</feature>
<keyword evidence="2" id="KW-1133">Transmembrane helix</keyword>
<feature type="compositionally biased region" description="Polar residues" evidence="1">
    <location>
        <begin position="202"/>
        <end position="213"/>
    </location>
</feature>
<feature type="transmembrane region" description="Helical" evidence="2">
    <location>
        <begin position="29"/>
        <end position="47"/>
    </location>
</feature>
<evidence type="ECO:0000313" key="4">
    <source>
        <dbReference type="Proteomes" id="UP000036681"/>
    </source>
</evidence>
<dbReference type="AlphaFoldDB" id="A0A0M3IJP8"/>
<feature type="chain" id="PRO_5005657246" evidence="3">
    <location>
        <begin position="20"/>
        <end position="379"/>
    </location>
</feature>
<reference evidence="5" key="1">
    <citation type="submission" date="2017-02" db="UniProtKB">
        <authorList>
            <consortium name="WormBaseParasite"/>
        </authorList>
    </citation>
    <scope>IDENTIFICATION</scope>
</reference>
<evidence type="ECO:0000256" key="2">
    <source>
        <dbReference type="SAM" id="Phobius"/>
    </source>
</evidence>
<feature type="compositionally biased region" description="Basic and acidic residues" evidence="1">
    <location>
        <begin position="266"/>
        <end position="277"/>
    </location>
</feature>
<feature type="region of interest" description="Disordered" evidence="1">
    <location>
        <begin position="177"/>
        <end position="294"/>
    </location>
</feature>
<keyword evidence="2" id="KW-0812">Transmembrane</keyword>
<feature type="compositionally biased region" description="Basic and acidic residues" evidence="1">
    <location>
        <begin position="214"/>
        <end position="223"/>
    </location>
</feature>
<evidence type="ECO:0000256" key="3">
    <source>
        <dbReference type="SAM" id="SignalP"/>
    </source>
</evidence>
<organism evidence="4 5">
    <name type="scientific">Ascaris lumbricoides</name>
    <name type="common">Giant roundworm</name>
    <dbReference type="NCBI Taxonomy" id="6252"/>
    <lineage>
        <taxon>Eukaryota</taxon>
        <taxon>Metazoa</taxon>
        <taxon>Ecdysozoa</taxon>
        <taxon>Nematoda</taxon>
        <taxon>Chromadorea</taxon>
        <taxon>Rhabditida</taxon>
        <taxon>Spirurina</taxon>
        <taxon>Ascaridomorpha</taxon>
        <taxon>Ascaridoidea</taxon>
        <taxon>Ascarididae</taxon>
        <taxon>Ascaris</taxon>
    </lineage>
</organism>
<sequence>MKYFVAAAISVILFAVAAGGTNTKRDASGGAAISVILFAITAGGTNTKRDASGSGKSPCIKNLEPMANIGMEIGRGAVAWHKLRTRKEPPCEFISQGAKLTRVILIVFHIALGIIAILLFCKEQMNIFNEREIIRVTKGLSKESSVTPSTRSTVTLNREKQQLETIEAMRIARQLYRLRDRPTRKGRREKNKRDVEVVENLNADNISPQNNAKEQSKSKETESTPHTSTKNPHKSLPKSYSQSSEDDSNSSLQHLPKTTSKNGSESSEKEINKDSSRRSSAGHESSAERENIERKTRRRLAWDEVEMRRHGLVTRDCTHLAPPAETPPSVVVSEYSRFGQDVHSVSIDFSSLEDSISTAQNALPSSTTFHDDWAMYIPQ</sequence>
<accession>A0A0M3IJP8</accession>
<feature type="transmembrane region" description="Helical" evidence="2">
    <location>
        <begin position="103"/>
        <end position="120"/>
    </location>
</feature>
<keyword evidence="3" id="KW-0732">Signal</keyword>
<protein>
    <submittedName>
        <fullName evidence="5">Uncharacterized protein</fullName>
    </submittedName>
</protein>